<comment type="function">
    <text evidence="4">Formation of pseudouridine at positions 38, 39 and 40 in the anticodon stem and loop of transfer RNAs.</text>
</comment>
<evidence type="ECO:0000256" key="5">
    <source>
        <dbReference type="PIRSR" id="PIRSR001430-1"/>
    </source>
</evidence>
<reference evidence="9 10" key="1">
    <citation type="submission" date="2017-06" db="EMBL/GenBank/DDBJ databases">
        <title>Herbaspirillum phytohormonus sp. nov., isolated from the root nodule of Robinia pseudoacacia in lead-zinc mine.</title>
        <authorList>
            <person name="Fan M."/>
            <person name="Lin Y."/>
        </authorList>
    </citation>
    <scope>NUCLEOTIDE SEQUENCE [LARGE SCALE GENOMIC DNA]</scope>
    <source>
        <strain evidence="9 10">HZ10</strain>
    </source>
</reference>
<dbReference type="HAMAP" id="MF_00171">
    <property type="entry name" value="TruA"/>
    <property type="match status" value="1"/>
</dbReference>
<dbReference type="InterPro" id="IPR020095">
    <property type="entry name" value="PsdUridine_synth_TruA_C"/>
</dbReference>
<feature type="active site" description="Nucleophile" evidence="4 5">
    <location>
        <position position="71"/>
    </location>
</feature>
<dbReference type="PIRSF" id="PIRSF001430">
    <property type="entry name" value="tRNA_psdUrid_synth"/>
    <property type="match status" value="1"/>
</dbReference>
<dbReference type="EC" id="5.4.99.12" evidence="4"/>
<proteinExistence type="inferred from homology"/>
<keyword evidence="3 4" id="KW-0413">Isomerase</keyword>
<dbReference type="GO" id="GO:0003723">
    <property type="term" value="F:RNA binding"/>
    <property type="evidence" value="ECO:0007669"/>
    <property type="project" value="InterPro"/>
</dbReference>
<organism evidence="9 10">
    <name type="scientific">Herbaspirillum robiniae</name>
    <dbReference type="NCBI Taxonomy" id="2014887"/>
    <lineage>
        <taxon>Bacteria</taxon>
        <taxon>Pseudomonadati</taxon>
        <taxon>Pseudomonadota</taxon>
        <taxon>Betaproteobacteria</taxon>
        <taxon>Burkholderiales</taxon>
        <taxon>Oxalobacteraceae</taxon>
        <taxon>Herbaspirillum</taxon>
    </lineage>
</organism>
<comment type="subunit">
    <text evidence="4">Homodimer.</text>
</comment>
<comment type="caution">
    <text evidence="4">Lacks conserved residue(s) required for the propagation of feature annotation.</text>
</comment>
<feature type="binding site" evidence="4 6">
    <location>
        <position position="162"/>
    </location>
    <ligand>
        <name>substrate</name>
    </ligand>
</feature>
<dbReference type="CDD" id="cd02570">
    <property type="entry name" value="PseudoU_synth_EcTruA"/>
    <property type="match status" value="1"/>
</dbReference>
<dbReference type="RefSeq" id="WP_088750161.1">
    <property type="nucleotide sequence ID" value="NZ_NJGU01000001.1"/>
</dbReference>
<evidence type="ECO:0000256" key="1">
    <source>
        <dbReference type="ARBA" id="ARBA00009375"/>
    </source>
</evidence>
<dbReference type="SUPFAM" id="SSF55120">
    <property type="entry name" value="Pseudouridine synthase"/>
    <property type="match status" value="2"/>
</dbReference>
<dbReference type="Pfam" id="PF01416">
    <property type="entry name" value="PseudoU_synth_1"/>
    <property type="match status" value="2"/>
</dbReference>
<comment type="catalytic activity">
    <reaction evidence="4 7">
        <text>uridine(38/39/40) in tRNA = pseudouridine(38/39/40) in tRNA</text>
        <dbReference type="Rhea" id="RHEA:22376"/>
        <dbReference type="Rhea" id="RHEA-COMP:10085"/>
        <dbReference type="Rhea" id="RHEA-COMP:10087"/>
        <dbReference type="ChEBI" id="CHEBI:65314"/>
        <dbReference type="ChEBI" id="CHEBI:65315"/>
        <dbReference type="EC" id="5.4.99.12"/>
    </reaction>
</comment>
<dbReference type="EMBL" id="NJGU01000001">
    <property type="protein sequence ID" value="OWY31386.1"/>
    <property type="molecule type" value="Genomic_DNA"/>
</dbReference>
<dbReference type="Gene3D" id="3.30.70.660">
    <property type="entry name" value="Pseudouridine synthase I, catalytic domain, C-terminal subdomain"/>
    <property type="match status" value="1"/>
</dbReference>
<evidence type="ECO:0000313" key="10">
    <source>
        <dbReference type="Proteomes" id="UP000197596"/>
    </source>
</evidence>
<dbReference type="Gene3D" id="3.30.70.580">
    <property type="entry name" value="Pseudouridine synthase I, catalytic domain, N-terminal subdomain"/>
    <property type="match status" value="1"/>
</dbReference>
<sequence length="312" mass="34538">MTDTSGQAASQSAAGDAPTLRRVALGVQYDGSQWQGWQTQPHRQTVQDQLEAALQRFTQGPVATTCAGRTDSGVHALEQVVHFDTPIARDLFSWVRGTNAFLPPTIAVRWACELPYVDDAAIASSMTASAQVPEVHGADRAQASMLAQFGFHARFSAVARTYHYVLYNHPVRSPLLAGKAGWTFRPLDADRMHRAAQHLIGEHDFTSFRAVECQAKSPVRKMESITVRRHGDMIVFTLKANAFLHHMVRNIVGSLIVVGNGNQGPEWVAEVLAARDRSRAAPTFMPDGLYLARVDYPDVWALPQENRSWPWL</sequence>
<comment type="caution">
    <text evidence="9">The sequence shown here is derived from an EMBL/GenBank/DDBJ whole genome shotgun (WGS) entry which is preliminary data.</text>
</comment>
<evidence type="ECO:0000256" key="4">
    <source>
        <dbReference type="HAMAP-Rule" id="MF_00171"/>
    </source>
</evidence>
<feature type="domain" description="Pseudouridine synthase I TruA alpha/beta" evidence="8">
    <location>
        <begin position="195"/>
        <end position="297"/>
    </location>
</feature>
<dbReference type="Proteomes" id="UP000197596">
    <property type="component" value="Unassembled WGS sequence"/>
</dbReference>
<comment type="similarity">
    <text evidence="1 4 7">Belongs to the tRNA pseudouridine synthase TruA family.</text>
</comment>
<evidence type="ECO:0000256" key="6">
    <source>
        <dbReference type="PIRSR" id="PIRSR001430-2"/>
    </source>
</evidence>
<keyword evidence="2 4" id="KW-0819">tRNA processing</keyword>
<protein>
    <recommendedName>
        <fullName evidence="4">tRNA pseudouridine synthase A</fullName>
        <ecNumber evidence="4">5.4.99.12</ecNumber>
    </recommendedName>
    <alternativeName>
        <fullName evidence="4">tRNA pseudouridine(38-40) synthase</fullName>
    </alternativeName>
    <alternativeName>
        <fullName evidence="4">tRNA pseudouridylate synthase I</fullName>
    </alternativeName>
    <alternativeName>
        <fullName evidence="4">tRNA-uridine isomerase I</fullName>
    </alternativeName>
</protein>
<evidence type="ECO:0000256" key="2">
    <source>
        <dbReference type="ARBA" id="ARBA00022694"/>
    </source>
</evidence>
<dbReference type="GO" id="GO:0031119">
    <property type="term" value="P:tRNA pseudouridine synthesis"/>
    <property type="evidence" value="ECO:0007669"/>
    <property type="project" value="UniProtKB-UniRule"/>
</dbReference>
<evidence type="ECO:0000256" key="3">
    <source>
        <dbReference type="ARBA" id="ARBA00023235"/>
    </source>
</evidence>
<dbReference type="AlphaFoldDB" id="A0A246WYE9"/>
<dbReference type="InterPro" id="IPR020103">
    <property type="entry name" value="PsdUridine_synth_cat_dom_sf"/>
</dbReference>
<dbReference type="InterPro" id="IPR001406">
    <property type="entry name" value="PsdUridine_synth_TruA"/>
</dbReference>
<dbReference type="FunFam" id="3.30.70.580:FF:000001">
    <property type="entry name" value="tRNA pseudouridine synthase A"/>
    <property type="match status" value="1"/>
</dbReference>
<dbReference type="PANTHER" id="PTHR11142:SF0">
    <property type="entry name" value="TRNA PSEUDOURIDINE SYNTHASE-LIKE 1"/>
    <property type="match status" value="1"/>
</dbReference>
<evidence type="ECO:0000313" key="9">
    <source>
        <dbReference type="EMBL" id="OWY31386.1"/>
    </source>
</evidence>
<accession>A0A246WYE9</accession>
<gene>
    <name evidence="4" type="primary">truA</name>
    <name evidence="9" type="ORF">CEJ42_04935</name>
</gene>
<evidence type="ECO:0000256" key="7">
    <source>
        <dbReference type="RuleBase" id="RU003792"/>
    </source>
</evidence>
<name>A0A246WYE9_9BURK</name>
<dbReference type="InterPro" id="IPR020097">
    <property type="entry name" value="PsdUridine_synth_TruA_a/b_dom"/>
</dbReference>
<dbReference type="GO" id="GO:0160147">
    <property type="term" value="F:tRNA pseudouridine(38-40) synthase activity"/>
    <property type="evidence" value="ECO:0007669"/>
    <property type="project" value="UniProtKB-EC"/>
</dbReference>
<dbReference type="PANTHER" id="PTHR11142">
    <property type="entry name" value="PSEUDOURIDYLATE SYNTHASE"/>
    <property type="match status" value="1"/>
</dbReference>
<dbReference type="InterPro" id="IPR020094">
    <property type="entry name" value="TruA/RsuA/RluB/E/F_N"/>
</dbReference>
<evidence type="ECO:0000259" key="8">
    <source>
        <dbReference type="Pfam" id="PF01416"/>
    </source>
</evidence>
<feature type="domain" description="Pseudouridine synthase I TruA alpha/beta" evidence="8">
    <location>
        <begin position="28"/>
        <end position="116"/>
    </location>
</feature>